<dbReference type="SMART" id="SM00025">
    <property type="entry name" value="Pumilio"/>
    <property type="match status" value="5"/>
</dbReference>
<dbReference type="InterPro" id="IPR016024">
    <property type="entry name" value="ARM-type_fold"/>
</dbReference>
<dbReference type="GO" id="GO:0005730">
    <property type="term" value="C:nucleolus"/>
    <property type="evidence" value="ECO:0007669"/>
    <property type="project" value="TreeGrafter"/>
</dbReference>
<dbReference type="PANTHER" id="PTHR13102:SF0">
    <property type="entry name" value="NUCLEOLAR PROTEIN 9"/>
    <property type="match status" value="1"/>
</dbReference>
<dbReference type="InterPro" id="IPR001313">
    <property type="entry name" value="Pumilio_RNA-bd_rpt"/>
</dbReference>
<organism evidence="4 5">
    <name type="scientific">Ramazzottius varieornatus</name>
    <name type="common">Water bear</name>
    <name type="synonym">Tardigrade</name>
    <dbReference type="NCBI Taxonomy" id="947166"/>
    <lineage>
        <taxon>Eukaryota</taxon>
        <taxon>Metazoa</taxon>
        <taxon>Ecdysozoa</taxon>
        <taxon>Tardigrada</taxon>
        <taxon>Eutardigrada</taxon>
        <taxon>Parachela</taxon>
        <taxon>Hypsibioidea</taxon>
        <taxon>Ramazzottiidae</taxon>
        <taxon>Ramazzottius</taxon>
    </lineage>
</organism>
<evidence type="ECO:0000313" key="5">
    <source>
        <dbReference type="Proteomes" id="UP000186922"/>
    </source>
</evidence>
<proteinExistence type="predicted"/>
<dbReference type="InterPro" id="IPR040000">
    <property type="entry name" value="NOP9"/>
</dbReference>
<keyword evidence="5" id="KW-1185">Reference proteome</keyword>
<dbReference type="InterPro" id="IPR011989">
    <property type="entry name" value="ARM-like"/>
</dbReference>
<keyword evidence="1" id="KW-0677">Repeat</keyword>
<dbReference type="Proteomes" id="UP000186922">
    <property type="component" value="Unassembled WGS sequence"/>
</dbReference>
<dbReference type="GO" id="GO:0030688">
    <property type="term" value="C:preribosome, small subunit precursor"/>
    <property type="evidence" value="ECO:0007669"/>
    <property type="project" value="TreeGrafter"/>
</dbReference>
<gene>
    <name evidence="4" type="primary">RvY_13987-1</name>
    <name evidence="4" type="synonym">RvY_13987.1</name>
    <name evidence="4" type="ORF">RvY_13987</name>
</gene>
<dbReference type="GO" id="GO:0000480">
    <property type="term" value="P:endonucleolytic cleavage in 5'-ETS of tricistronic rRNA transcript (SSU-rRNA, 5.8S rRNA, LSU-rRNA)"/>
    <property type="evidence" value="ECO:0007669"/>
    <property type="project" value="TreeGrafter"/>
</dbReference>
<protein>
    <recommendedName>
        <fullName evidence="6">Nucleolar protein 9</fullName>
    </recommendedName>
</protein>
<dbReference type="SUPFAM" id="SSF48371">
    <property type="entry name" value="ARM repeat"/>
    <property type="match status" value="2"/>
</dbReference>
<evidence type="ECO:0000256" key="3">
    <source>
        <dbReference type="SAM" id="MobiDB-lite"/>
    </source>
</evidence>
<dbReference type="Gene3D" id="1.25.10.10">
    <property type="entry name" value="Leucine-rich Repeat Variant"/>
    <property type="match status" value="3"/>
</dbReference>
<accession>A0A1D1VRJ2</accession>
<evidence type="ECO:0000313" key="4">
    <source>
        <dbReference type="EMBL" id="GAV03591.1"/>
    </source>
</evidence>
<evidence type="ECO:0000256" key="2">
    <source>
        <dbReference type="PROSITE-ProRule" id="PRU00317"/>
    </source>
</evidence>
<name>A0A1D1VRJ2_RAMVA</name>
<dbReference type="GO" id="GO:0030686">
    <property type="term" value="C:90S preribosome"/>
    <property type="evidence" value="ECO:0007669"/>
    <property type="project" value="TreeGrafter"/>
</dbReference>
<reference evidence="4 5" key="1">
    <citation type="journal article" date="2016" name="Nat. Commun.">
        <title>Extremotolerant tardigrade genome and improved radiotolerance of human cultured cells by tardigrade-unique protein.</title>
        <authorList>
            <person name="Hashimoto T."/>
            <person name="Horikawa D.D."/>
            <person name="Saito Y."/>
            <person name="Kuwahara H."/>
            <person name="Kozuka-Hata H."/>
            <person name="Shin-I T."/>
            <person name="Minakuchi Y."/>
            <person name="Ohishi K."/>
            <person name="Motoyama A."/>
            <person name="Aizu T."/>
            <person name="Enomoto A."/>
            <person name="Kondo K."/>
            <person name="Tanaka S."/>
            <person name="Hara Y."/>
            <person name="Koshikawa S."/>
            <person name="Sagara H."/>
            <person name="Miura T."/>
            <person name="Yokobori S."/>
            <person name="Miyagawa K."/>
            <person name="Suzuki Y."/>
            <person name="Kubo T."/>
            <person name="Oyama M."/>
            <person name="Kohara Y."/>
            <person name="Fujiyama A."/>
            <person name="Arakawa K."/>
            <person name="Katayama T."/>
            <person name="Toyoda A."/>
            <person name="Kunieda T."/>
        </authorList>
    </citation>
    <scope>NUCLEOTIDE SEQUENCE [LARGE SCALE GENOMIC DNA]</scope>
    <source>
        <strain evidence="4 5">YOKOZUNA-1</strain>
    </source>
</reference>
<comment type="caution">
    <text evidence="4">The sequence shown here is derived from an EMBL/GenBank/DDBJ whole genome shotgun (WGS) entry which is preliminary data.</text>
</comment>
<dbReference type="EMBL" id="BDGG01000009">
    <property type="protein sequence ID" value="GAV03591.1"/>
    <property type="molecule type" value="Genomic_DNA"/>
</dbReference>
<dbReference type="GO" id="GO:0003723">
    <property type="term" value="F:RNA binding"/>
    <property type="evidence" value="ECO:0007669"/>
    <property type="project" value="InterPro"/>
</dbReference>
<dbReference type="OrthoDB" id="9987665at2759"/>
<dbReference type="GO" id="GO:0000447">
    <property type="term" value="P:endonucleolytic cleavage in ITS1 to separate SSU-rRNA from 5.8S rRNA and LSU-rRNA from tricistronic rRNA transcript (SSU-rRNA, 5.8S rRNA, LSU-rRNA)"/>
    <property type="evidence" value="ECO:0007669"/>
    <property type="project" value="TreeGrafter"/>
</dbReference>
<dbReference type="PROSITE" id="PS50302">
    <property type="entry name" value="PUM"/>
    <property type="match status" value="1"/>
</dbReference>
<feature type="compositionally biased region" description="Acidic residues" evidence="3">
    <location>
        <begin position="100"/>
        <end position="111"/>
    </location>
</feature>
<evidence type="ECO:0008006" key="6">
    <source>
        <dbReference type="Google" id="ProtNLM"/>
    </source>
</evidence>
<dbReference type="AlphaFoldDB" id="A0A1D1VRJ2"/>
<feature type="region of interest" description="Disordered" evidence="3">
    <location>
        <begin position="91"/>
        <end position="114"/>
    </location>
</feature>
<dbReference type="GO" id="GO:0000056">
    <property type="term" value="P:ribosomal small subunit export from nucleus"/>
    <property type="evidence" value="ECO:0007669"/>
    <property type="project" value="TreeGrafter"/>
</dbReference>
<dbReference type="STRING" id="947166.A0A1D1VRJ2"/>
<evidence type="ECO:0000256" key="1">
    <source>
        <dbReference type="ARBA" id="ARBA00022737"/>
    </source>
</evidence>
<feature type="repeat" description="Pumilio" evidence="2">
    <location>
        <begin position="362"/>
        <end position="398"/>
    </location>
</feature>
<dbReference type="PANTHER" id="PTHR13102">
    <property type="entry name" value="NUCLEOLAR PROTEIN 9"/>
    <property type="match status" value="1"/>
</dbReference>
<dbReference type="Pfam" id="PF22493">
    <property type="entry name" value="PUF_NOP9"/>
    <property type="match status" value="1"/>
</dbReference>
<dbReference type="GO" id="GO:0000472">
    <property type="term" value="P:endonucleolytic cleavage to generate mature 5'-end of SSU-rRNA from (SSU-rRNA, 5.8S rRNA, LSU-rRNA)"/>
    <property type="evidence" value="ECO:0007669"/>
    <property type="project" value="TreeGrafter"/>
</dbReference>
<sequence>MTKRASKGQSSGPEVDDGRKRSVSKYDNLEPPEEASAGKKRRMKAEHSADFVSTTVAVYDQPAEELAILTDDERLYLRAIKVDLEEAVNRGPVDDKVSEEVADDDDDDDDDGPSRYGAIFQHIKGQEVAIAKDKELSFVLEYLLKLTGVEGIHSLVSTFMDESEKDANLLQNLACHSCASHIVECIFECLARNTAKVDDKLLRSFVTRLLLQPQILTDNVYAAHVIEKMLLRICRVLHYEFKNSQLSITLYDSKSSSEFVLTYNKDDSAKSSGLQNDMLSKSERRNLNAAISAVERIFLDESTGAVKTESVVSGCKSASGSVILQSLLVASRMYELICSGTTSEVAEGKKRKRKIAADMLMEILADKYEELSLDRYGSRLMELTVAVSSPTVFGKILNTMSNSDFQMTNFLSYPNSNHVFIRVIEFCTDMSLLLLLTNMVCSNLSTLSQSGHWMVLVRLVQKLADEGQKKAVCGRHGSATEWNQCQKSVLTALKNFYGQHGPNGWNDDQKRDYFVIMLGALQPKNFRKDPQETVHNLCMPGSQILQALCHFKEAGSVTNSFLKLNTALLVGFCSNNFGSFAVEKVLQAQKGNNNFYRTFLRNLKDVVADLACTKTGSRIFDSIWKSVDPQHRQELVEKLVPSEEKLRTNEFGRFIMNKINLPMYRRSLDGWKRQQATYDKQRDDLKAILRMTRKI</sequence>
<feature type="region of interest" description="Disordered" evidence="3">
    <location>
        <begin position="1"/>
        <end position="46"/>
    </location>
</feature>